<feature type="transmembrane region" description="Helical" evidence="1">
    <location>
        <begin position="81"/>
        <end position="102"/>
    </location>
</feature>
<gene>
    <name evidence="3" type="primary">LOC116302179</name>
</gene>
<feature type="transmembrane region" description="Helical" evidence="1">
    <location>
        <begin position="20"/>
        <end position="40"/>
    </location>
</feature>
<feature type="transmembrane region" description="Helical" evidence="1">
    <location>
        <begin position="46"/>
        <end position="65"/>
    </location>
</feature>
<reference evidence="3" key="1">
    <citation type="submission" date="2025-08" db="UniProtKB">
        <authorList>
            <consortium name="RefSeq"/>
        </authorList>
    </citation>
    <scope>IDENTIFICATION</scope>
    <source>
        <tissue evidence="3">Tentacle</tissue>
    </source>
</reference>
<dbReference type="KEGG" id="aten:116302179"/>
<keyword evidence="2" id="KW-1185">Reference proteome</keyword>
<dbReference type="Proteomes" id="UP000515163">
    <property type="component" value="Unplaced"/>
</dbReference>
<dbReference type="PANTHER" id="PTHR38640">
    <property type="entry name" value="GEO09659P1"/>
    <property type="match status" value="1"/>
</dbReference>
<keyword evidence="1" id="KW-1133">Transmembrane helix</keyword>
<proteinExistence type="predicted"/>
<dbReference type="AlphaFoldDB" id="A0A6P8IKE6"/>
<sequence>MASITIEDVRRSLIKYTPYFGGLSYSALAFNSMGIHFPFLDKTGQLIMFNSTLCLSHIGFGVYIYNRPINDVLKPSRSRRVVWSIFGSWIMNLGSVLCWAIVKEIGPKNKLARALIGLTGGCVFLYIATDYLCAIDKLRAQDFPDDDRDSGNEDDEDDAA</sequence>
<dbReference type="RefSeq" id="XP_031567264.1">
    <property type="nucleotide sequence ID" value="XM_031711404.1"/>
</dbReference>
<evidence type="ECO:0000313" key="2">
    <source>
        <dbReference type="Proteomes" id="UP000515163"/>
    </source>
</evidence>
<keyword evidence="1" id="KW-0812">Transmembrane</keyword>
<dbReference type="PANTHER" id="PTHR38640:SF1">
    <property type="entry name" value="GEO09659P1"/>
    <property type="match status" value="1"/>
</dbReference>
<organism evidence="2 3">
    <name type="scientific">Actinia tenebrosa</name>
    <name type="common">Australian red waratah sea anemone</name>
    <dbReference type="NCBI Taxonomy" id="6105"/>
    <lineage>
        <taxon>Eukaryota</taxon>
        <taxon>Metazoa</taxon>
        <taxon>Cnidaria</taxon>
        <taxon>Anthozoa</taxon>
        <taxon>Hexacorallia</taxon>
        <taxon>Actiniaria</taxon>
        <taxon>Actiniidae</taxon>
        <taxon>Actinia</taxon>
    </lineage>
</organism>
<feature type="transmembrane region" description="Helical" evidence="1">
    <location>
        <begin position="114"/>
        <end position="133"/>
    </location>
</feature>
<dbReference type="GeneID" id="116302179"/>
<dbReference type="InParanoid" id="A0A6P8IKE6"/>
<protein>
    <submittedName>
        <fullName evidence="3">Uncharacterized protein LOC116302179</fullName>
    </submittedName>
</protein>
<accession>A0A6P8IKE6</accession>
<evidence type="ECO:0000313" key="3">
    <source>
        <dbReference type="RefSeq" id="XP_031567264.1"/>
    </source>
</evidence>
<name>A0A6P8IKE6_ACTTE</name>
<keyword evidence="1" id="KW-0472">Membrane</keyword>
<evidence type="ECO:0000256" key="1">
    <source>
        <dbReference type="SAM" id="Phobius"/>
    </source>
</evidence>
<dbReference type="OrthoDB" id="5915502at2759"/>